<dbReference type="PANTHER" id="PTHR40980:SF3">
    <property type="entry name" value="TONB-DEPENDENT RECEPTOR-LIKE BETA-BARREL DOMAIN-CONTAINING PROTEIN"/>
    <property type="match status" value="1"/>
</dbReference>
<dbReference type="InterPro" id="IPR000531">
    <property type="entry name" value="Beta-barrel_TonB"/>
</dbReference>
<comment type="subcellular location">
    <subcellularLocation>
        <location evidence="1">Cell outer membrane</location>
    </subcellularLocation>
</comment>
<organism evidence="5 6">
    <name type="scientific">Aliidiomarina maris</name>
    <dbReference type="NCBI Taxonomy" id="531312"/>
    <lineage>
        <taxon>Bacteria</taxon>
        <taxon>Pseudomonadati</taxon>
        <taxon>Pseudomonadota</taxon>
        <taxon>Gammaproteobacteria</taxon>
        <taxon>Alteromonadales</taxon>
        <taxon>Idiomarinaceae</taxon>
        <taxon>Aliidiomarina</taxon>
    </lineage>
</organism>
<accession>A0ABY0BRF5</accession>
<name>A0ABY0BRF5_9GAMM</name>
<gene>
    <name evidence="5" type="ORF">CWE07_07725</name>
</gene>
<proteinExistence type="predicted"/>
<dbReference type="EMBL" id="PIPK01000006">
    <property type="protein sequence ID" value="RUO24553.1"/>
    <property type="molecule type" value="Genomic_DNA"/>
</dbReference>
<feature type="domain" description="TonB-dependent receptor-like beta-barrel" evidence="4">
    <location>
        <begin position="185"/>
        <end position="708"/>
    </location>
</feature>
<dbReference type="InterPro" id="IPR036942">
    <property type="entry name" value="Beta-barrel_TonB_sf"/>
</dbReference>
<keyword evidence="3" id="KW-0998">Cell outer membrane</keyword>
<dbReference type="InterPro" id="IPR010104">
    <property type="entry name" value="TonB_rcpt_bac"/>
</dbReference>
<protein>
    <recommendedName>
        <fullName evidence="4">TonB-dependent receptor-like beta-barrel domain-containing protein</fullName>
    </recommendedName>
</protein>
<evidence type="ECO:0000256" key="1">
    <source>
        <dbReference type="ARBA" id="ARBA00004442"/>
    </source>
</evidence>
<reference evidence="5 6" key="1">
    <citation type="journal article" date="2018" name="Front. Microbiol.">
        <title>Genome-Based Analysis Reveals the Taxonomy and Diversity of the Family Idiomarinaceae.</title>
        <authorList>
            <person name="Liu Y."/>
            <person name="Lai Q."/>
            <person name="Shao Z."/>
        </authorList>
    </citation>
    <scope>NUCLEOTIDE SEQUENCE [LARGE SCALE GENOMIC DNA]</scope>
    <source>
        <strain evidence="5 6">CF12-14</strain>
    </source>
</reference>
<dbReference type="NCBIfam" id="TIGR01782">
    <property type="entry name" value="TonB-Xanth-Caul"/>
    <property type="match status" value="1"/>
</dbReference>
<evidence type="ECO:0000256" key="2">
    <source>
        <dbReference type="ARBA" id="ARBA00023136"/>
    </source>
</evidence>
<evidence type="ECO:0000313" key="5">
    <source>
        <dbReference type="EMBL" id="RUO24553.1"/>
    </source>
</evidence>
<dbReference type="Gene3D" id="2.40.170.20">
    <property type="entry name" value="TonB-dependent receptor, beta-barrel domain"/>
    <property type="match status" value="1"/>
</dbReference>
<evidence type="ECO:0000259" key="4">
    <source>
        <dbReference type="Pfam" id="PF00593"/>
    </source>
</evidence>
<dbReference type="PANTHER" id="PTHR40980">
    <property type="entry name" value="PLUG DOMAIN-CONTAINING PROTEIN"/>
    <property type="match status" value="1"/>
</dbReference>
<evidence type="ECO:0000256" key="3">
    <source>
        <dbReference type="ARBA" id="ARBA00023237"/>
    </source>
</evidence>
<dbReference type="Pfam" id="PF00593">
    <property type="entry name" value="TonB_dep_Rec_b-barrel"/>
    <property type="match status" value="1"/>
</dbReference>
<dbReference type="RefSeq" id="WP_111569317.1">
    <property type="nucleotide sequence ID" value="NZ_PIPK01000006.1"/>
</dbReference>
<dbReference type="Proteomes" id="UP000287865">
    <property type="component" value="Unassembled WGS sequence"/>
</dbReference>
<keyword evidence="6" id="KW-1185">Reference proteome</keyword>
<evidence type="ECO:0000313" key="6">
    <source>
        <dbReference type="Proteomes" id="UP000287865"/>
    </source>
</evidence>
<comment type="caution">
    <text evidence="5">The sequence shown here is derived from an EMBL/GenBank/DDBJ whole genome shotgun (WGS) entry which is preliminary data.</text>
</comment>
<dbReference type="SUPFAM" id="SSF56935">
    <property type="entry name" value="Porins"/>
    <property type="match status" value="1"/>
</dbReference>
<keyword evidence="2" id="KW-0472">Membrane</keyword>
<sequence length="742" mass="81703">MFSKRPRRIWLKVALGGAIDIQTRRPLDFEGSQVTVTGKATYSDQSQQTDPNLSLLLSQRWQTGWGDMGALVSGSFIRSNYRDQIIWGGAIFPHDSDGNRLDSTPGEVLATDDMSYSLVRDAIGAIDNQGDRRRPTLNMVLEWAPTETSSYYVDATYIGYRETGMSQFLRMGTDSQPLLAPYEYFAGTNVVSRAYLANPNYLTANSASRGSTDGYQYGLGGEWALADALDMQAELFYQSNTYTTDSQALDIERQGDALWVEFNPNGGGQPAVGIEGLSLDDPSGFVSATYFDRRHRASGRALSGRVDFDYFRPLGWVDSWQFGARAETRDASSNNADAHHCEVCGEVDVSAIEGLLTVTPGDFFSGDATYPERWVVPSAYFMRNNPDLMRDTFANTSGEPAYDPAQFFAATEDSVAVYGQVNLMTELAGHMLDGMFGVRVVHTDATLTGFDVIDDETASPTEVNTTATEVLPNLTLRYQLGLQTQLRLNASRTVTRPNFGDLNPTLVLRAPANGQSGAGEGHGGNPDLQAVEANNLDIGAEYYFGEGSAVYSTWFYRDIENWIIPTTATETIAGQTYNITRPTNAGSGSMQGIEFGLQYFPQAVPDWLLGIGVQGSYTYIDAQTEDAEGEIIGMEGVSRHSASAVLVYEKGPFSARLSHTYRDAHLTGYNQAANMPAEIMADDIQFTDFSMGYEITDNLIVSFDATNVFGSKFYDYFGDAYLYNRDVRRYSRTFSLGVRYTL</sequence>